<dbReference type="PROSITE" id="PS51257">
    <property type="entry name" value="PROKAR_LIPOPROTEIN"/>
    <property type="match status" value="1"/>
</dbReference>
<name>A0A379ECU4_9BACT</name>
<evidence type="ECO:0008006" key="4">
    <source>
        <dbReference type="Google" id="ProtNLM"/>
    </source>
</evidence>
<evidence type="ECO:0000313" key="3">
    <source>
        <dbReference type="Proteomes" id="UP000255469"/>
    </source>
</evidence>
<feature type="signal peptide" evidence="1">
    <location>
        <begin position="1"/>
        <end position="29"/>
    </location>
</feature>
<dbReference type="EMBL" id="UGTM01000002">
    <property type="protein sequence ID" value="SUB94070.1"/>
    <property type="molecule type" value="Genomic_DNA"/>
</dbReference>
<dbReference type="AlphaFoldDB" id="A0A379ECU4"/>
<evidence type="ECO:0000313" key="2">
    <source>
        <dbReference type="EMBL" id="SUB94070.1"/>
    </source>
</evidence>
<organism evidence="2 3">
    <name type="scientific">Prevotella denticola</name>
    <dbReference type="NCBI Taxonomy" id="28129"/>
    <lineage>
        <taxon>Bacteria</taxon>
        <taxon>Pseudomonadati</taxon>
        <taxon>Bacteroidota</taxon>
        <taxon>Bacteroidia</taxon>
        <taxon>Bacteroidales</taxon>
        <taxon>Prevotellaceae</taxon>
        <taxon>Prevotella</taxon>
    </lineage>
</organism>
<dbReference type="Proteomes" id="UP000255469">
    <property type="component" value="Unassembled WGS sequence"/>
</dbReference>
<gene>
    <name evidence="2" type="ORF">NCTC13067_01930</name>
</gene>
<evidence type="ECO:0000256" key="1">
    <source>
        <dbReference type="SAM" id="SignalP"/>
    </source>
</evidence>
<protein>
    <recommendedName>
        <fullName evidence="4">Fimbrillin family protein</fullName>
    </recommendedName>
</protein>
<proteinExistence type="predicted"/>
<accession>A0A379ECU4</accession>
<feature type="chain" id="PRO_5016763731" description="Fimbrillin family protein" evidence="1">
    <location>
        <begin position="30"/>
        <end position="538"/>
    </location>
</feature>
<sequence length="538" mass="59049">MNKTKMQTFSVCKLAVTALFGLAVTLVSCSNEEIVQNQKTAIENGKDLTTFETGEPESSNAKTRTSLDYASGAFYWEAGDKIYVKDDDGTWQVSSNAPTEKTASFKFKVPGRFTGSNTYKVYYPGKNGNQDRVSIPAAQTQTAPDNTEHIGSSGDCGIATATKEGGLFKFKLDHKPAILVFQPYTSNTILQGCYLTKVEVTSDNNLTGTYTLDPATGTLTGTGSGSRIVLTTKNPAAGSANANGFPLTNTSASVATNGAYMVIAPGTHTLRVRYWIKDPVTNNEGTITKVMPSFTYAANAYYDMTANLNVKNYTTPYYMWDAEQPYWYGHEWDKAGYVAGTDQPTVYRQRGSAYPQDNSDSRWCNERSFNDGTRGDAQTALFQTLPNINEMLWYAMKGDPRWDDDQLWTTMGHLYKGGMWFKKKAEISGFTPNNAPDGNDYRSRFGFNGFDTTSPSILSGVPTAADADKYFYLPALGYYHSGRLQDLGTDLGNAGAYWSSSATPWTSSNEAFHLYFGRGEVIVGHNSRESGISVQAFK</sequence>
<reference evidence="2 3" key="1">
    <citation type="submission" date="2018-06" db="EMBL/GenBank/DDBJ databases">
        <authorList>
            <consortium name="Pathogen Informatics"/>
            <person name="Doyle S."/>
        </authorList>
    </citation>
    <scope>NUCLEOTIDE SEQUENCE [LARGE SCALE GENOMIC DNA]</scope>
    <source>
        <strain evidence="2 3">NCTC13067</strain>
    </source>
</reference>
<keyword evidence="1" id="KW-0732">Signal</keyword>